<evidence type="ECO:0000259" key="2">
    <source>
        <dbReference type="Pfam" id="PF13435"/>
    </source>
</evidence>
<accession>A0A0J1GVS0</accession>
<reference evidence="3 4" key="1">
    <citation type="submission" date="2015-05" db="EMBL/GenBank/DDBJ databases">
        <title>Photobacterium galathea sp. nov.</title>
        <authorList>
            <person name="Machado H."/>
            <person name="Gram L."/>
        </authorList>
    </citation>
    <scope>NUCLEOTIDE SEQUENCE [LARGE SCALE GENOMIC DNA]</scope>
    <source>
        <strain evidence="3 4">CGMCC 1.12159</strain>
    </source>
</reference>
<feature type="signal peptide" evidence="1">
    <location>
        <begin position="1"/>
        <end position="38"/>
    </location>
</feature>
<dbReference type="InterPro" id="IPR023155">
    <property type="entry name" value="Cyt_c-552/4"/>
</dbReference>
<gene>
    <name evidence="3" type="ORF">ABT56_17730</name>
</gene>
<evidence type="ECO:0000313" key="4">
    <source>
        <dbReference type="Proteomes" id="UP000036097"/>
    </source>
</evidence>
<protein>
    <submittedName>
        <fullName evidence="3">Cytochrome c family protein</fullName>
    </submittedName>
</protein>
<dbReference type="AlphaFoldDB" id="A0A0J1GVS0"/>
<dbReference type="Pfam" id="PF13435">
    <property type="entry name" value="Cytochrome_C554"/>
    <property type="match status" value="1"/>
</dbReference>
<evidence type="ECO:0000256" key="1">
    <source>
        <dbReference type="SAM" id="SignalP"/>
    </source>
</evidence>
<dbReference type="InterPro" id="IPR036280">
    <property type="entry name" value="Multihaem_cyt_sf"/>
</dbReference>
<dbReference type="STRING" id="1195763.ABT56_17730"/>
<dbReference type="Gene3D" id="1.10.1130.10">
    <property type="entry name" value="Flavocytochrome C3, Chain A"/>
    <property type="match status" value="1"/>
</dbReference>
<dbReference type="SUPFAM" id="SSF48695">
    <property type="entry name" value="Multiheme cytochromes"/>
    <property type="match status" value="1"/>
</dbReference>
<keyword evidence="1" id="KW-0732">Signal</keyword>
<sequence length="489" mass="54032">MKANCYNPHTPYGLCLVSLTYLRLVLCLLLLCSLPVMAQSSNGINKWQFPHKPDVQASQPSNLPFYPSRAQTGNRPLTPDMFEDPAICQGCHPVIYQQWKGSNMANSWDDPIYKSLFKRASKATNGEIDNFCMACHSPIGMTSMKLTGADIDSERHIPGVTCDVCHNISAITGHDNAAYVLTPDKNKPTKLGPHADAASPYHQTAYSDLHTRSEICATCHNVTHPFNSTPIERTYDEWQESVYNEQGIQCQDCHMTPGPGTNNNPGKSAVMGKERKHVYSHDFSGGNSTLHEYFGAKESAELARAMLRSAAKMEFIDLPKTVTKGDTVTIKVKVTNIGAGHKLPTGFPEGREVWVDFKATSSNMQVYRSGEVIDGHTEKNTRNFKVWLGDANGNVVDLNVWEVDRVLADTRIPPKGFAIVDYTFVVPDNAGEHLTLNATLNYWPFSQHLIDELLGKGKLKVDIVEMTTASALITIAPASQQHTLITTTH</sequence>
<keyword evidence="4" id="KW-1185">Reference proteome</keyword>
<feature type="domain" description="Cytochrome c-552/4" evidence="2">
    <location>
        <begin position="88"/>
        <end position="166"/>
    </location>
</feature>
<dbReference type="Proteomes" id="UP000036097">
    <property type="component" value="Unassembled WGS sequence"/>
</dbReference>
<organism evidence="3 4">
    <name type="scientific">Photobacterium aquae</name>
    <dbReference type="NCBI Taxonomy" id="1195763"/>
    <lineage>
        <taxon>Bacteria</taxon>
        <taxon>Pseudomonadati</taxon>
        <taxon>Pseudomonadota</taxon>
        <taxon>Gammaproteobacteria</taxon>
        <taxon>Vibrionales</taxon>
        <taxon>Vibrionaceae</taxon>
        <taxon>Photobacterium</taxon>
    </lineage>
</organism>
<proteinExistence type="predicted"/>
<dbReference type="EMBL" id="LDOT01000026">
    <property type="protein sequence ID" value="KLV03813.1"/>
    <property type="molecule type" value="Genomic_DNA"/>
</dbReference>
<evidence type="ECO:0000313" key="3">
    <source>
        <dbReference type="EMBL" id="KLV03813.1"/>
    </source>
</evidence>
<comment type="caution">
    <text evidence="3">The sequence shown here is derived from an EMBL/GenBank/DDBJ whole genome shotgun (WGS) entry which is preliminary data.</text>
</comment>
<feature type="chain" id="PRO_5005251963" evidence="1">
    <location>
        <begin position="39"/>
        <end position="489"/>
    </location>
</feature>
<name>A0A0J1GVS0_9GAMM</name>
<dbReference type="RefSeq" id="WP_047880240.1">
    <property type="nucleotide sequence ID" value="NZ_LDOT01000026.1"/>
</dbReference>
<dbReference type="PATRIC" id="fig|1195763.3.peg.3787"/>